<dbReference type="SMART" id="SM00343">
    <property type="entry name" value="ZnF_C2HC"/>
    <property type="match status" value="1"/>
</dbReference>
<evidence type="ECO:0000256" key="3">
    <source>
        <dbReference type="ARBA" id="ARBA00008246"/>
    </source>
</evidence>
<dbReference type="PROSITE" id="PS00092">
    <property type="entry name" value="N6_MTASE"/>
    <property type="match status" value="1"/>
</dbReference>
<dbReference type="PANTHER" id="PTHR13493">
    <property type="entry name" value="ZINC FINGER CCHC DOMAIN-CONTAINING"/>
    <property type="match status" value="1"/>
</dbReference>
<keyword evidence="10" id="KW-0862">Zinc</keyword>
<keyword evidence="7" id="KW-0949">S-adenosyl-L-methionine</keyword>
<evidence type="ECO:0000256" key="8">
    <source>
        <dbReference type="ARBA" id="ARBA00022723"/>
    </source>
</evidence>
<comment type="function">
    <text evidence="13">rRNA N6-methyltransferase that specifically methylates the adenine in position 4220 of 28S rRNA. N6-methylation of adenine(4220) in 28S rRNA is required for translation.</text>
</comment>
<gene>
    <name evidence="19" type="primary">Zcchc4</name>
    <name evidence="19" type="ORF">RHICYA_R11643</name>
</gene>
<sequence length="446" mass="51397">GDMAAAAGDPSRLALLGLAYGAPCCPHGPTLLFHKTSQGKEEGRRFYACSACRDRKGCSFFQWEDEKVSEARLAAREEYNRNHQPPSTHTQNVERYRNFIQLPLPKRRFCQECQLLLLPAEWEEHSDHQFLSDISTAQLKRPSQLLFPLENKKIHAQYLFTDRSCQFLLDLITDLGFRRVLCVGTPRLHEVIQSKASQDDDFKVRSLLLDIDFRYSQFYAEDEFCHYNMFNHFFFGGEVAHKTCRKFLHEDSGEGVIMVTDPPFGGLVGALASSFKKLVEMWKKAEKEADTNQEMPMFWIFPYFFESRILEFFPSFNMMDYQVDYDNHALYKHGKTGRRQSPVRIFTNLTPSMIVLPAEEGYRFCSICQRYVSSDNQHCDICNSCTSKDGRRWKHCGLCKKCVKPTLFHCKNCNSCTLQNHVCEKTNSGCFVCGKAGHKRSACPSL</sequence>
<feature type="non-terminal residue" evidence="19">
    <location>
        <position position="1"/>
    </location>
</feature>
<evidence type="ECO:0000256" key="15">
    <source>
        <dbReference type="PROSITE-ProRule" id="PRU00047"/>
    </source>
</evidence>
<feature type="domain" description="GRF-type" evidence="18">
    <location>
        <begin position="25"/>
        <end position="67"/>
    </location>
</feature>
<evidence type="ECO:0000313" key="19">
    <source>
        <dbReference type="EMBL" id="NXO01241.1"/>
    </source>
</evidence>
<evidence type="ECO:0000256" key="7">
    <source>
        <dbReference type="ARBA" id="ARBA00022691"/>
    </source>
</evidence>
<dbReference type="PROSITE" id="PS51270">
    <property type="entry name" value="ZF_CTCHY"/>
    <property type="match status" value="1"/>
</dbReference>
<evidence type="ECO:0000313" key="20">
    <source>
        <dbReference type="Proteomes" id="UP000565785"/>
    </source>
</evidence>
<evidence type="ECO:0000256" key="4">
    <source>
        <dbReference type="ARBA" id="ARBA00022490"/>
    </source>
</evidence>
<evidence type="ECO:0000259" key="18">
    <source>
        <dbReference type="PROSITE" id="PS51999"/>
    </source>
</evidence>
<keyword evidence="4" id="KW-0963">Cytoplasm</keyword>
<feature type="domain" description="CCHC-type" evidence="16">
    <location>
        <begin position="430"/>
        <end position="445"/>
    </location>
</feature>
<dbReference type="InterPro" id="IPR001878">
    <property type="entry name" value="Znf_CCHC"/>
</dbReference>
<dbReference type="Proteomes" id="UP000565785">
    <property type="component" value="Unassembled WGS sequence"/>
</dbReference>
<keyword evidence="5" id="KW-0489">Methyltransferase</keyword>
<dbReference type="GO" id="GO:0008270">
    <property type="term" value="F:zinc ion binding"/>
    <property type="evidence" value="ECO:0007669"/>
    <property type="project" value="UniProtKB-KW"/>
</dbReference>
<dbReference type="EMBL" id="VXBP01007781">
    <property type="protein sequence ID" value="NXO01241.1"/>
    <property type="molecule type" value="Genomic_DNA"/>
</dbReference>
<evidence type="ECO:0000256" key="6">
    <source>
        <dbReference type="ARBA" id="ARBA00022679"/>
    </source>
</evidence>
<reference evidence="19 20" key="1">
    <citation type="submission" date="2019-09" db="EMBL/GenBank/DDBJ databases">
        <title>Bird 10,000 Genomes (B10K) Project - Family phase.</title>
        <authorList>
            <person name="Zhang G."/>
        </authorList>
    </citation>
    <scope>NUCLEOTIDE SEQUENCE [LARGE SCALE GENOMIC DNA]</scope>
    <source>
        <strain evidence="19">B10K-DU-002-35</strain>
        <tissue evidence="19">Muscle</tissue>
    </source>
</reference>
<organism evidence="19 20">
    <name type="scientific">Rhinopomastus cyanomelas</name>
    <name type="common">Common scimitarbill</name>
    <dbReference type="NCBI Taxonomy" id="113115"/>
    <lineage>
        <taxon>Eukaryota</taxon>
        <taxon>Metazoa</taxon>
        <taxon>Chordata</taxon>
        <taxon>Craniata</taxon>
        <taxon>Vertebrata</taxon>
        <taxon>Euteleostomi</taxon>
        <taxon>Archelosauria</taxon>
        <taxon>Archosauria</taxon>
        <taxon>Dinosauria</taxon>
        <taxon>Saurischia</taxon>
        <taxon>Theropoda</taxon>
        <taxon>Coelurosauria</taxon>
        <taxon>Aves</taxon>
        <taxon>Neognathae</taxon>
        <taxon>Neoaves</taxon>
        <taxon>Telluraves</taxon>
        <taxon>Coraciimorphae</taxon>
        <taxon>Bucerotiformes</taxon>
        <taxon>Rhinopomastidae</taxon>
        <taxon>Rhinopomastus</taxon>
    </lineage>
</organism>
<dbReference type="InterPro" id="IPR010666">
    <property type="entry name" value="Znf_GRF"/>
</dbReference>
<name>A0A7L1NMS3_RHICY</name>
<evidence type="ECO:0000256" key="10">
    <source>
        <dbReference type="ARBA" id="ARBA00022833"/>
    </source>
</evidence>
<evidence type="ECO:0000259" key="16">
    <source>
        <dbReference type="PROSITE" id="PS50158"/>
    </source>
</evidence>
<evidence type="ECO:0000256" key="11">
    <source>
        <dbReference type="ARBA" id="ARBA00023242"/>
    </source>
</evidence>
<keyword evidence="9 15" id="KW-0863">Zinc-finger</keyword>
<accession>A0A7L1NMS3</accession>
<keyword evidence="8" id="KW-0479">Metal-binding</keyword>
<evidence type="ECO:0000256" key="2">
    <source>
        <dbReference type="ARBA" id="ARBA00004604"/>
    </source>
</evidence>
<dbReference type="InterPro" id="IPR017921">
    <property type="entry name" value="Znf_CTCHY"/>
</dbReference>
<comment type="caution">
    <text evidence="19">The sequence shown here is derived from an EMBL/GenBank/DDBJ whole genome shotgun (WGS) entry which is preliminary data.</text>
</comment>
<keyword evidence="11" id="KW-0539">Nucleus</keyword>
<evidence type="ECO:0000259" key="17">
    <source>
        <dbReference type="PROSITE" id="PS51270"/>
    </source>
</evidence>
<keyword evidence="6" id="KW-0808">Transferase</keyword>
<dbReference type="PANTHER" id="PTHR13493:SF3">
    <property type="entry name" value="RRNA N6-ADENOSINE-METHYLTRANSFERASE ZCCHC4"/>
    <property type="match status" value="1"/>
</dbReference>
<dbReference type="GO" id="GO:0005737">
    <property type="term" value="C:cytoplasm"/>
    <property type="evidence" value="ECO:0007669"/>
    <property type="project" value="UniProtKB-SubCell"/>
</dbReference>
<feature type="non-terminal residue" evidence="19">
    <location>
        <position position="446"/>
    </location>
</feature>
<comment type="similarity">
    <text evidence="3">Belongs to the ZCCHC4 family.</text>
</comment>
<comment type="subcellular location">
    <subcellularLocation>
        <location evidence="1">Cytoplasm</location>
    </subcellularLocation>
    <subcellularLocation>
        <location evidence="2">Nucleus</location>
        <location evidence="2">Nucleolus</location>
    </subcellularLocation>
</comment>
<dbReference type="PROSITE" id="PS51999">
    <property type="entry name" value="ZF_GRF"/>
    <property type="match status" value="1"/>
</dbReference>
<dbReference type="GO" id="GO:0005730">
    <property type="term" value="C:nucleolus"/>
    <property type="evidence" value="ECO:0007669"/>
    <property type="project" value="UniProtKB-SubCell"/>
</dbReference>
<dbReference type="PROSITE" id="PS50216">
    <property type="entry name" value="DHHC"/>
    <property type="match status" value="1"/>
</dbReference>
<dbReference type="Pfam" id="PF06839">
    <property type="entry name" value="Zn_ribbon_GRF"/>
    <property type="match status" value="1"/>
</dbReference>
<dbReference type="AlphaFoldDB" id="A0A7L1NMS3"/>
<evidence type="ECO:0000256" key="5">
    <source>
        <dbReference type="ARBA" id="ARBA00022603"/>
    </source>
</evidence>
<feature type="domain" description="CTCHY-type" evidence="17">
    <location>
        <begin position="360"/>
        <end position="421"/>
    </location>
</feature>
<dbReference type="InterPro" id="IPR002052">
    <property type="entry name" value="DNA_methylase_N6_adenine_CS"/>
</dbReference>
<dbReference type="InterPro" id="IPR041370">
    <property type="entry name" value="Mlase_EEF1AKMT1/ZCCHC4"/>
</dbReference>
<dbReference type="OrthoDB" id="431817at2759"/>
<keyword evidence="20" id="KW-1185">Reference proteome</keyword>
<proteinExistence type="inferred from homology"/>
<dbReference type="GO" id="GO:0003676">
    <property type="term" value="F:nucleic acid binding"/>
    <property type="evidence" value="ECO:0007669"/>
    <property type="project" value="InterPro"/>
</dbReference>
<evidence type="ECO:0000256" key="12">
    <source>
        <dbReference type="ARBA" id="ARBA00032078"/>
    </source>
</evidence>
<evidence type="ECO:0000256" key="9">
    <source>
        <dbReference type="ARBA" id="ARBA00022771"/>
    </source>
</evidence>
<evidence type="ECO:0000256" key="1">
    <source>
        <dbReference type="ARBA" id="ARBA00004496"/>
    </source>
</evidence>
<dbReference type="Pfam" id="PF10237">
    <property type="entry name" value="N6-adenineMlase"/>
    <property type="match status" value="1"/>
</dbReference>
<dbReference type="GO" id="GO:0008988">
    <property type="term" value="F:rRNA (adenine-N6-)-methyltransferase activity"/>
    <property type="evidence" value="ECO:0007669"/>
    <property type="project" value="InterPro"/>
</dbReference>
<dbReference type="InterPro" id="IPR039846">
    <property type="entry name" value="ZCCHC4"/>
</dbReference>
<dbReference type="PROSITE" id="PS50158">
    <property type="entry name" value="ZF_CCHC"/>
    <property type="match status" value="1"/>
</dbReference>
<evidence type="ECO:0000256" key="13">
    <source>
        <dbReference type="ARBA" id="ARBA00046086"/>
    </source>
</evidence>
<dbReference type="SUPFAM" id="SSF161245">
    <property type="entry name" value="Zinc hairpin stack"/>
    <property type="match status" value="1"/>
</dbReference>
<protein>
    <recommendedName>
        <fullName evidence="14">rRNA N(6)-adenosine-methyltransferase ZCCHC4</fullName>
    </recommendedName>
    <alternativeName>
        <fullName evidence="12">Zinc finger CCHC domain-containing protein 4</fullName>
    </alternativeName>
</protein>
<evidence type="ECO:0000256" key="14">
    <source>
        <dbReference type="ARBA" id="ARBA00049767"/>
    </source>
</evidence>
<dbReference type="InterPro" id="IPR037275">
    <property type="entry name" value="Znf_CTCHY_sf"/>
</dbReference>